<dbReference type="InterPro" id="IPR000943">
    <property type="entry name" value="RNA_pol_sigma70"/>
</dbReference>
<dbReference type="InterPro" id="IPR007631">
    <property type="entry name" value="RNA_pol_sigma_70_non-ess"/>
</dbReference>
<sequence length="684" mass="77549">MATRKKKSSKSEPLTASSACSAEATIDILFDQPIQITAPDPSVLPKASNTNRKRSRLRKSLEKVYQNGASDVRLQKLRTLIVQAKQNGYVTYEQLAEVVPEQAEDEQEAVAKLEHAFHFLGIQVLDEPPADDEILLNDSPLSLVQDEDEEDDEDVLSLVESDVARTSDPMTMYTREMGAVPLLTREEEISISRRIENGFQAMMEAIADCPSALKALIEMADTLRADEVSVEAIVDGVTDDESLAQSLKDVEMPEYDDESDDEVQEISIGASAMSSEQLSALKETTLDILDTCKGYYECMEGLPIDSTQYKQLELAVKEQLMRVRFTAATVRTLSDLLHDKAEAFKRVEQDAQRLLVDVVGMPKGEFSRLFKDEGFTDSALRRLLTVNDQPYHLALEKNFDSILQVQSRYQALTSEARLPAARMSALYDQMCKAEKSVQDAKQEMINANLRLVISIAKHYLNRGLQFLDLIQEGNLGLMKAVDKFEYRRGYKFSTYATWWIRQAITRALADQGRTIRIPVHMVETLNKITRIIRQYQQEYGREPSYAYLAQKVGLTEQRVRTIMRARREPVSIDAPVGDEEDSHLVDFIEDKTSASPLEKAESDNLKQVVHEVLASLSPREAKVLMLRYGIDTNTEHTLEELGRQFVVTRERIRQIEAKALRKLRHPSRANKLRSFLDENNTKNI</sequence>
<dbReference type="FunFam" id="1.10.601.10:FF:000001">
    <property type="entry name" value="RNA polymerase sigma factor SigA"/>
    <property type="match status" value="1"/>
</dbReference>
<evidence type="ECO:0000256" key="5">
    <source>
        <dbReference type="ARBA" id="ARBA00023163"/>
    </source>
</evidence>
<dbReference type="InterPro" id="IPR036388">
    <property type="entry name" value="WH-like_DNA-bd_sf"/>
</dbReference>
<dbReference type="InterPro" id="IPR042189">
    <property type="entry name" value="RNA_pol_sigma_70_r1_1_sf"/>
</dbReference>
<feature type="region of interest" description="Sigma-70 factor domain-2" evidence="6">
    <location>
        <begin position="444"/>
        <end position="514"/>
    </location>
</feature>
<evidence type="ECO:0000313" key="10">
    <source>
        <dbReference type="Proteomes" id="UP000824083"/>
    </source>
</evidence>
<dbReference type="InterPro" id="IPR007627">
    <property type="entry name" value="RNA_pol_sigma70_r2"/>
</dbReference>
<dbReference type="HAMAP" id="MF_00963">
    <property type="entry name" value="Sigma70_RpoD_SigA"/>
    <property type="match status" value="1"/>
</dbReference>
<keyword evidence="1 6" id="KW-0963">Cytoplasm</keyword>
<dbReference type="Proteomes" id="UP000824083">
    <property type="component" value="Unassembled WGS sequence"/>
</dbReference>
<protein>
    <recommendedName>
        <fullName evidence="6">RNA polymerase sigma factor RpoD</fullName>
    </recommendedName>
    <alternativeName>
        <fullName evidence="6">Sigma-70</fullName>
    </alternativeName>
</protein>
<dbReference type="EMBL" id="DVMY01000093">
    <property type="protein sequence ID" value="HIU37836.1"/>
    <property type="molecule type" value="Genomic_DNA"/>
</dbReference>
<comment type="subunit">
    <text evidence="6">Interacts transiently with the RNA polymerase catalytic core.</text>
</comment>
<dbReference type="NCBIfam" id="TIGR02393">
    <property type="entry name" value="RpoD_Cterm"/>
    <property type="match status" value="1"/>
</dbReference>
<comment type="caution">
    <text evidence="9">The sequence shown here is derived from an EMBL/GenBank/DDBJ whole genome shotgun (WGS) entry which is preliminary data.</text>
</comment>
<organism evidence="9 10">
    <name type="scientific">Candidatus Aphodousia faecigallinarum</name>
    <dbReference type="NCBI Taxonomy" id="2840677"/>
    <lineage>
        <taxon>Bacteria</taxon>
        <taxon>Pseudomonadati</taxon>
        <taxon>Pseudomonadota</taxon>
        <taxon>Betaproteobacteria</taxon>
        <taxon>Burkholderiales</taxon>
        <taxon>Sutterellaceae</taxon>
        <taxon>Sutterellaceae incertae sedis</taxon>
        <taxon>Candidatus Aphodousia</taxon>
    </lineage>
</organism>
<dbReference type="InterPro" id="IPR007630">
    <property type="entry name" value="RNA_pol_sigma70_r4"/>
</dbReference>
<dbReference type="Pfam" id="PF04539">
    <property type="entry name" value="Sigma70_r3"/>
    <property type="match status" value="1"/>
</dbReference>
<dbReference type="CDD" id="cd06171">
    <property type="entry name" value="Sigma70_r4"/>
    <property type="match status" value="1"/>
</dbReference>
<evidence type="ECO:0000256" key="2">
    <source>
        <dbReference type="ARBA" id="ARBA00023015"/>
    </source>
</evidence>
<keyword evidence="3 6" id="KW-0731">Sigma factor</keyword>
<evidence type="ECO:0000259" key="8">
    <source>
        <dbReference type="PROSITE" id="PS00716"/>
    </source>
</evidence>
<dbReference type="Pfam" id="PF03979">
    <property type="entry name" value="Sigma70_r1_1"/>
    <property type="match status" value="1"/>
</dbReference>
<proteinExistence type="inferred from homology"/>
<dbReference type="Pfam" id="PF04545">
    <property type="entry name" value="Sigma70_r4"/>
    <property type="match status" value="1"/>
</dbReference>
<dbReference type="GO" id="GO:0003677">
    <property type="term" value="F:DNA binding"/>
    <property type="evidence" value="ECO:0007669"/>
    <property type="project" value="UniProtKB-UniRule"/>
</dbReference>
<evidence type="ECO:0000256" key="6">
    <source>
        <dbReference type="HAMAP-Rule" id="MF_00963"/>
    </source>
</evidence>
<keyword evidence="2 6" id="KW-0805">Transcription regulation</keyword>
<dbReference type="InterPro" id="IPR012760">
    <property type="entry name" value="RNA_pol_sigma_RpoD_C"/>
</dbReference>
<dbReference type="InterPro" id="IPR050239">
    <property type="entry name" value="Sigma-70_RNA_pol_init_factors"/>
</dbReference>
<dbReference type="PRINTS" id="PR00046">
    <property type="entry name" value="SIGMA70FCT"/>
</dbReference>
<reference evidence="9" key="1">
    <citation type="submission" date="2020-10" db="EMBL/GenBank/DDBJ databases">
        <authorList>
            <person name="Gilroy R."/>
        </authorList>
    </citation>
    <scope>NUCLEOTIDE SEQUENCE</scope>
    <source>
        <strain evidence="9">7463</strain>
    </source>
</reference>
<feature type="DNA-binding region" description="H-T-H motif" evidence="6">
    <location>
        <begin position="638"/>
        <end position="657"/>
    </location>
</feature>
<dbReference type="Gene3D" id="1.10.10.10">
    <property type="entry name" value="Winged helix-like DNA-binding domain superfamily/Winged helix DNA-binding domain"/>
    <property type="match status" value="2"/>
</dbReference>
<keyword evidence="4 6" id="KW-0238">DNA-binding</keyword>
<dbReference type="AlphaFoldDB" id="A0A9D1IJN9"/>
<feature type="domain" description="RNA polymerase sigma-70" evidence="7">
    <location>
        <begin position="468"/>
        <end position="481"/>
    </location>
</feature>
<dbReference type="PANTHER" id="PTHR30603">
    <property type="entry name" value="RNA POLYMERASE SIGMA FACTOR RPO"/>
    <property type="match status" value="1"/>
</dbReference>
<evidence type="ECO:0000256" key="1">
    <source>
        <dbReference type="ARBA" id="ARBA00022490"/>
    </source>
</evidence>
<comment type="similarity">
    <text evidence="6">Belongs to the sigma-70 factor family. RpoD/SigA subfamily.</text>
</comment>
<dbReference type="InterPro" id="IPR028630">
    <property type="entry name" value="Sigma70_RpoD"/>
</dbReference>
<dbReference type="Pfam" id="PF04546">
    <property type="entry name" value="Sigma70_ner"/>
    <property type="match status" value="1"/>
</dbReference>
<dbReference type="NCBIfam" id="TIGR02937">
    <property type="entry name" value="sigma70-ECF"/>
    <property type="match status" value="1"/>
</dbReference>
<dbReference type="SUPFAM" id="SSF88946">
    <property type="entry name" value="Sigma2 domain of RNA polymerase sigma factors"/>
    <property type="match status" value="1"/>
</dbReference>
<evidence type="ECO:0000313" key="9">
    <source>
        <dbReference type="EMBL" id="HIU37836.1"/>
    </source>
</evidence>
<dbReference type="Gene3D" id="1.10.601.10">
    <property type="entry name" value="RNA Polymerase Primary Sigma Factor"/>
    <property type="match status" value="1"/>
</dbReference>
<dbReference type="GO" id="GO:0016987">
    <property type="term" value="F:sigma factor activity"/>
    <property type="evidence" value="ECO:0007669"/>
    <property type="project" value="UniProtKB-UniRule"/>
</dbReference>
<evidence type="ECO:0000256" key="4">
    <source>
        <dbReference type="ARBA" id="ARBA00023125"/>
    </source>
</evidence>
<gene>
    <name evidence="6 9" type="primary">rpoD</name>
    <name evidence="9" type="ORF">IAC56_06140</name>
</gene>
<evidence type="ECO:0000259" key="7">
    <source>
        <dbReference type="PROSITE" id="PS00715"/>
    </source>
</evidence>
<evidence type="ECO:0000256" key="3">
    <source>
        <dbReference type="ARBA" id="ARBA00023082"/>
    </source>
</evidence>
<dbReference type="PROSITE" id="PS00716">
    <property type="entry name" value="SIGMA70_2"/>
    <property type="match status" value="1"/>
</dbReference>
<dbReference type="Gene3D" id="1.10.220.120">
    <property type="entry name" value="Sigma-70 factor, region 1.1"/>
    <property type="match status" value="1"/>
</dbReference>
<feature type="region of interest" description="Sigma-70 factor domain-3" evidence="6">
    <location>
        <begin position="523"/>
        <end position="599"/>
    </location>
</feature>
<reference evidence="9" key="2">
    <citation type="journal article" date="2021" name="PeerJ">
        <title>Extensive microbial diversity within the chicken gut microbiome revealed by metagenomics and culture.</title>
        <authorList>
            <person name="Gilroy R."/>
            <person name="Ravi A."/>
            <person name="Getino M."/>
            <person name="Pursley I."/>
            <person name="Horton D.L."/>
            <person name="Alikhan N.F."/>
            <person name="Baker D."/>
            <person name="Gharbi K."/>
            <person name="Hall N."/>
            <person name="Watson M."/>
            <person name="Adriaenssens E.M."/>
            <person name="Foster-Nyarko E."/>
            <person name="Jarju S."/>
            <person name="Secka A."/>
            <person name="Antonio M."/>
            <person name="Oren A."/>
            <person name="Chaudhuri R.R."/>
            <person name="La Ragione R."/>
            <person name="Hildebrand F."/>
            <person name="Pallen M.J."/>
        </authorList>
    </citation>
    <scope>NUCLEOTIDE SEQUENCE</scope>
    <source>
        <strain evidence="9">7463</strain>
    </source>
</reference>
<dbReference type="NCBIfam" id="NF004208">
    <property type="entry name" value="PRK05658.1"/>
    <property type="match status" value="1"/>
</dbReference>
<dbReference type="GO" id="GO:0006352">
    <property type="term" value="P:DNA-templated transcription initiation"/>
    <property type="evidence" value="ECO:0007669"/>
    <property type="project" value="UniProtKB-UniRule"/>
</dbReference>
<dbReference type="InterPro" id="IPR007624">
    <property type="entry name" value="RNA_pol_sigma70_r3"/>
</dbReference>
<dbReference type="PROSITE" id="PS00715">
    <property type="entry name" value="SIGMA70_1"/>
    <property type="match status" value="1"/>
</dbReference>
<dbReference type="InterPro" id="IPR009042">
    <property type="entry name" value="RNA_pol_sigma70_r1_2"/>
</dbReference>
<keyword evidence="5 6" id="KW-0804">Transcription</keyword>
<dbReference type="SUPFAM" id="SSF88659">
    <property type="entry name" value="Sigma3 and sigma4 domains of RNA polymerase sigma factors"/>
    <property type="match status" value="2"/>
</dbReference>
<accession>A0A9D1IJN9</accession>
<dbReference type="GO" id="GO:0005737">
    <property type="term" value="C:cytoplasm"/>
    <property type="evidence" value="ECO:0007669"/>
    <property type="project" value="UniProtKB-SubCell"/>
</dbReference>
<dbReference type="Pfam" id="PF00140">
    <property type="entry name" value="Sigma70_r1_2"/>
    <property type="match status" value="1"/>
</dbReference>
<dbReference type="Pfam" id="PF04542">
    <property type="entry name" value="Sigma70_r2"/>
    <property type="match status" value="1"/>
</dbReference>
<feature type="short sequence motif" description="Interaction with polymerase core subunit RpoC" evidence="6">
    <location>
        <begin position="468"/>
        <end position="471"/>
    </location>
</feature>
<dbReference type="InterPro" id="IPR007127">
    <property type="entry name" value="RNA_pol_sigma_70_r1_1"/>
</dbReference>
<dbReference type="InterPro" id="IPR013324">
    <property type="entry name" value="RNA_pol_sigma_r3/r4-like"/>
</dbReference>
<name>A0A9D1IJN9_9BURK</name>
<comment type="function">
    <text evidence="6">Sigma factors are initiation factors that promote the attachment of RNA polymerase to specific initiation sites and are then released. This sigma factor is the primary sigma factor during exponential growth.</text>
</comment>
<dbReference type="InterPro" id="IPR014284">
    <property type="entry name" value="RNA_pol_sigma-70_dom"/>
</dbReference>
<dbReference type="InterPro" id="IPR013325">
    <property type="entry name" value="RNA_pol_sigma_r2"/>
</dbReference>
<dbReference type="PANTHER" id="PTHR30603:SF60">
    <property type="entry name" value="RNA POLYMERASE SIGMA FACTOR RPOD"/>
    <property type="match status" value="1"/>
</dbReference>
<comment type="subcellular location">
    <subcellularLocation>
        <location evidence="6">Cytoplasm</location>
    </subcellularLocation>
</comment>
<feature type="region of interest" description="Sigma-70 factor domain-4" evidence="6">
    <location>
        <begin position="612"/>
        <end position="665"/>
    </location>
</feature>
<feature type="domain" description="RNA polymerase sigma-70" evidence="8">
    <location>
        <begin position="637"/>
        <end position="663"/>
    </location>
</feature>